<proteinExistence type="predicted"/>
<dbReference type="Gene3D" id="3.40.50.300">
    <property type="entry name" value="P-loop containing nucleotide triphosphate hydrolases"/>
    <property type="match status" value="1"/>
</dbReference>
<dbReference type="SUPFAM" id="SSF52540">
    <property type="entry name" value="P-loop containing nucleoside triphosphate hydrolases"/>
    <property type="match status" value="1"/>
</dbReference>
<organism evidence="2 3">
    <name type="scientific">Corynebacterium imitans</name>
    <dbReference type="NCBI Taxonomy" id="156978"/>
    <lineage>
        <taxon>Bacteria</taxon>
        <taxon>Bacillati</taxon>
        <taxon>Actinomycetota</taxon>
        <taxon>Actinomycetes</taxon>
        <taxon>Mycobacteriales</taxon>
        <taxon>Corynebacteriaceae</taxon>
        <taxon>Corynebacterium</taxon>
    </lineage>
</organism>
<dbReference type="NCBIfam" id="TIGR03815">
    <property type="entry name" value="CpaE_hom_Actino"/>
    <property type="match status" value="1"/>
</dbReference>
<dbReference type="STRING" id="156978.CIMIT_00985"/>
<dbReference type="Pfam" id="PF26563">
    <property type="entry name" value="Rv3660c_N"/>
    <property type="match status" value="1"/>
</dbReference>
<reference evidence="2 3" key="1">
    <citation type="submission" date="2014-08" db="EMBL/GenBank/DDBJ databases">
        <title>Complete genome sequence of Corynebacterium imitans DSM 44264, isolated from a five-month-old boy with suspected pharyngeal diphtheria.</title>
        <authorList>
            <person name="Mollmann S."/>
            <person name="Albersmeier A."/>
            <person name="Ruckert C."/>
            <person name="Tauch A."/>
        </authorList>
    </citation>
    <scope>NUCLEOTIDE SEQUENCE [LARGE SCALE GENOMIC DNA]</scope>
    <source>
        <strain evidence="2 3">DSM 44264</strain>
    </source>
</reference>
<dbReference type="InterPro" id="IPR059050">
    <property type="entry name" value="Rv3660c_N"/>
</dbReference>
<dbReference type="eggNOG" id="COG1192">
    <property type="taxonomic scope" value="Bacteria"/>
</dbReference>
<gene>
    <name evidence="2" type="ORF">CIMIT_00985</name>
</gene>
<protein>
    <recommendedName>
        <fullName evidence="1">Rv3660c-like CheY-like N-terminal domain-containing protein</fullName>
    </recommendedName>
</protein>
<sequence>MVVAVDDPLLHPEATHLAAAAGHAIVDVTDPGMLAAYAEKAFALLIDATWAPHLAQRRHRNVFVVAGSLDAAEAYPGAFVLPAQAGDLLVALGELYRTPERTTETGTIVAVLGAGGGVGASVLACALARSRADAATLIDGHRLSGGLDLLLGIEEHPGARWGEIALGEGAVERADLRRALPATKDGCAVLTFARSTVVDPFRLTLGELDRVCAAVGTSGLTVLDIPVDLLPARCDLAVIVVAPTVRSVCAASQLVLECNAAGVPHTLLLREGTWQGIDEHGVARATGSRICQRVPTLRRLPRAVDTAGLPARLPAPLRRAADAVLAEVA</sequence>
<dbReference type="EMBL" id="CP009211">
    <property type="protein sequence ID" value="AIJ32677.1"/>
    <property type="molecule type" value="Genomic_DNA"/>
</dbReference>
<dbReference type="AlphaFoldDB" id="A0A076NNX7"/>
<name>A0A076NNX7_9CORY</name>
<evidence type="ECO:0000313" key="2">
    <source>
        <dbReference type="EMBL" id="AIJ32677.1"/>
    </source>
</evidence>
<keyword evidence="3" id="KW-1185">Reference proteome</keyword>
<dbReference type="Proteomes" id="UP000028780">
    <property type="component" value="Chromosome"/>
</dbReference>
<dbReference type="HOGENOM" id="CLU_042654_1_0_11"/>
<accession>A0A076NNX7</accession>
<dbReference type="InterPro" id="IPR027417">
    <property type="entry name" value="P-loop_NTPase"/>
</dbReference>
<dbReference type="InterPro" id="IPR022521">
    <property type="entry name" value="Rv3660c"/>
</dbReference>
<dbReference type="KEGG" id="cii:CIMIT_00985"/>
<evidence type="ECO:0000313" key="3">
    <source>
        <dbReference type="Proteomes" id="UP000028780"/>
    </source>
</evidence>
<feature type="domain" description="Rv3660c-like CheY-like N-terminal" evidence="1">
    <location>
        <begin position="5"/>
        <end position="84"/>
    </location>
</feature>
<evidence type="ECO:0000259" key="1">
    <source>
        <dbReference type="Pfam" id="PF26563"/>
    </source>
</evidence>